<keyword evidence="3 6" id="KW-0808">Transferase</keyword>
<comment type="catalytic activity">
    <reaction evidence="1 6">
        <text>alpha-D-ribose 1,5-bisphosphate + ATP = 5-phospho-alpha-D-ribose 1-diphosphate + ADP</text>
        <dbReference type="Rhea" id="RHEA:20109"/>
        <dbReference type="ChEBI" id="CHEBI:30616"/>
        <dbReference type="ChEBI" id="CHEBI:58017"/>
        <dbReference type="ChEBI" id="CHEBI:68688"/>
        <dbReference type="ChEBI" id="CHEBI:456216"/>
        <dbReference type="EC" id="2.7.4.23"/>
    </reaction>
</comment>
<evidence type="ECO:0000256" key="3">
    <source>
        <dbReference type="ARBA" id="ARBA00022679"/>
    </source>
</evidence>
<evidence type="ECO:0000313" key="8">
    <source>
        <dbReference type="EMBL" id="SSC65814.1"/>
    </source>
</evidence>
<evidence type="ECO:0000256" key="2">
    <source>
        <dbReference type="ARBA" id="ARBA00005069"/>
    </source>
</evidence>
<reference evidence="9" key="1">
    <citation type="submission" date="2018-07" db="EMBL/GenBank/DDBJ databases">
        <authorList>
            <person name="Peiro R."/>
            <person name="Begona"/>
            <person name="Cbmso G."/>
            <person name="Lopez M."/>
            <person name="Gonzalez S."/>
        </authorList>
    </citation>
    <scope>NUCLEOTIDE SEQUENCE [LARGE SCALE GENOMIC DNA]</scope>
</reference>
<dbReference type="SUPFAM" id="SSF52540">
    <property type="entry name" value="P-loop containing nucleoside triphosphate hydrolases"/>
    <property type="match status" value="1"/>
</dbReference>
<dbReference type="AlphaFoldDB" id="A0A376ADI2"/>
<dbReference type="SMART" id="SM00072">
    <property type="entry name" value="GuKc"/>
    <property type="match status" value="1"/>
</dbReference>
<protein>
    <recommendedName>
        <fullName evidence="6">Ribose 1,5-bisphosphate phosphokinase PhnN</fullName>
        <ecNumber evidence="6">2.7.4.23</ecNumber>
    </recommendedName>
    <alternativeName>
        <fullName evidence="6">Ribose 1,5-bisphosphokinase</fullName>
    </alternativeName>
</protein>
<evidence type="ECO:0000256" key="5">
    <source>
        <dbReference type="ARBA" id="ARBA00022840"/>
    </source>
</evidence>
<accession>A0A376ADI2</accession>
<organism evidence="8 9">
    <name type="scientific">Ciceribacter selenitireducens ATCC BAA-1503</name>
    <dbReference type="NCBI Taxonomy" id="1336235"/>
    <lineage>
        <taxon>Bacteria</taxon>
        <taxon>Pseudomonadati</taxon>
        <taxon>Pseudomonadota</taxon>
        <taxon>Alphaproteobacteria</taxon>
        <taxon>Hyphomicrobiales</taxon>
        <taxon>Rhizobiaceae</taxon>
        <taxon>Ciceribacter</taxon>
    </lineage>
</organism>
<dbReference type="Gene3D" id="3.40.50.300">
    <property type="entry name" value="P-loop containing nucleotide triphosphate hydrolases"/>
    <property type="match status" value="1"/>
</dbReference>
<dbReference type="GO" id="GO:0005829">
    <property type="term" value="C:cytosol"/>
    <property type="evidence" value="ECO:0007669"/>
    <property type="project" value="TreeGrafter"/>
</dbReference>
<dbReference type="GO" id="GO:0033863">
    <property type="term" value="F:ribose 1,5-bisphosphate phosphokinase activity"/>
    <property type="evidence" value="ECO:0007669"/>
    <property type="project" value="UniProtKB-UniRule"/>
</dbReference>
<evidence type="ECO:0000256" key="4">
    <source>
        <dbReference type="ARBA" id="ARBA00022741"/>
    </source>
</evidence>
<dbReference type="GO" id="GO:0005524">
    <property type="term" value="F:ATP binding"/>
    <property type="evidence" value="ECO:0007669"/>
    <property type="project" value="UniProtKB-KW"/>
</dbReference>
<evidence type="ECO:0000259" key="7">
    <source>
        <dbReference type="SMART" id="SM00072"/>
    </source>
</evidence>
<comment type="pathway">
    <text evidence="2 6">Metabolic intermediate biosynthesis; 5-phospho-alpha-D-ribose 1-diphosphate biosynthesis; 5-phospho-alpha-D-ribose 1-diphosphate from D-ribose 5-phosphate (route II): step 3/3.</text>
</comment>
<dbReference type="InterPro" id="IPR012699">
    <property type="entry name" value="PhnN"/>
</dbReference>
<dbReference type="EMBL" id="UEYP01000001">
    <property type="protein sequence ID" value="SSC65814.1"/>
    <property type="molecule type" value="Genomic_DNA"/>
</dbReference>
<dbReference type="Proteomes" id="UP000254764">
    <property type="component" value="Unassembled WGS sequence"/>
</dbReference>
<dbReference type="GO" id="GO:0019634">
    <property type="term" value="P:organic phosphonate metabolic process"/>
    <property type="evidence" value="ECO:0007669"/>
    <property type="project" value="UniProtKB-UniRule"/>
</dbReference>
<dbReference type="Pfam" id="PF00625">
    <property type="entry name" value="Guanylate_kin"/>
    <property type="match status" value="1"/>
</dbReference>
<comment type="function">
    <text evidence="6">Catalyzes the phosphorylation of ribose 1,5-bisphosphate to 5-phospho-D-ribosyl alpha-1-diphosphate (PRPP).</text>
</comment>
<evidence type="ECO:0000256" key="6">
    <source>
        <dbReference type="HAMAP-Rule" id="MF_00836"/>
    </source>
</evidence>
<sequence length="200" mass="21284">MDFQTGRLRKQGSTGTMVAIVGPSGAGKDSLIHLAMQHFASRPDVHFVQRVITRPADSGGEQHRGASPAEFEAMREQGAFAVDWDAHGLSYGIPASVHEKLALGHLVVANGSRSALPHWAKAFQSLLVINVTASPEVLAERLVARGRESREEILERLKRGSLTVDGDYDVVTIDNSGALADAGAKLISTLEAVLAGRARG</sequence>
<dbReference type="PANTHER" id="PTHR23117:SF8">
    <property type="entry name" value="RIBOSE 1,5-BISPHOSPHATE PHOSPHOKINASE PHNN"/>
    <property type="match status" value="1"/>
</dbReference>
<proteinExistence type="inferred from homology"/>
<dbReference type="InterPro" id="IPR008145">
    <property type="entry name" value="GK/Ca_channel_bsu"/>
</dbReference>
<dbReference type="STRING" id="1336235.GCA_000518785_03206"/>
<dbReference type="HAMAP" id="MF_00836">
    <property type="entry name" value="PhnN"/>
    <property type="match status" value="1"/>
</dbReference>
<name>A0A376ADI2_9HYPH</name>
<feature type="domain" description="Guanylate kinase/L-type calcium channel beta subunit" evidence="7">
    <location>
        <begin position="14"/>
        <end position="194"/>
    </location>
</feature>
<dbReference type="EC" id="2.7.4.23" evidence="6"/>
<dbReference type="PANTHER" id="PTHR23117">
    <property type="entry name" value="GUANYLATE KINASE-RELATED"/>
    <property type="match status" value="1"/>
</dbReference>
<keyword evidence="4 6" id="KW-0547">Nucleotide-binding</keyword>
<dbReference type="NCBIfam" id="TIGR02322">
    <property type="entry name" value="phosphon_PhnN"/>
    <property type="match status" value="1"/>
</dbReference>
<evidence type="ECO:0000313" key="9">
    <source>
        <dbReference type="Proteomes" id="UP000254764"/>
    </source>
</evidence>
<dbReference type="RefSeq" id="WP_235842115.1">
    <property type="nucleotide sequence ID" value="NZ_UEYP01000001.1"/>
</dbReference>
<dbReference type="InterPro" id="IPR027417">
    <property type="entry name" value="P-loop_NTPase"/>
</dbReference>
<dbReference type="GO" id="GO:0006015">
    <property type="term" value="P:5-phosphoribose 1-diphosphate biosynthetic process"/>
    <property type="evidence" value="ECO:0007669"/>
    <property type="project" value="UniProtKB-UniRule"/>
</dbReference>
<keyword evidence="5 6" id="KW-0067">ATP-binding</keyword>
<dbReference type="UniPathway" id="UPA00087">
    <property type="reaction ID" value="UER00175"/>
</dbReference>
<feature type="binding site" evidence="6">
    <location>
        <begin position="22"/>
        <end position="29"/>
    </location>
    <ligand>
        <name>ATP</name>
        <dbReference type="ChEBI" id="CHEBI:30616"/>
    </ligand>
</feature>
<keyword evidence="9" id="KW-1185">Reference proteome</keyword>
<evidence type="ECO:0000256" key="1">
    <source>
        <dbReference type="ARBA" id="ARBA00000373"/>
    </source>
</evidence>
<gene>
    <name evidence="6" type="primary">phnN</name>
    <name evidence="8" type="ORF">RHIZ70_1522</name>
</gene>
<comment type="similarity">
    <text evidence="6">Belongs to the ribose 1,5-bisphosphokinase family.</text>
</comment>